<feature type="domain" description="DJ-1/PfpI" evidence="6">
    <location>
        <begin position="33"/>
        <end position="236"/>
    </location>
</feature>
<dbReference type="Pfam" id="PF01965">
    <property type="entry name" value="DJ-1_PfpI"/>
    <property type="match status" value="1"/>
</dbReference>
<keyword evidence="3" id="KW-0456">Lyase</keyword>
<dbReference type="GO" id="GO:0019243">
    <property type="term" value="P:methylglyoxal catabolic process to D-lactate via S-lactoyl-glutathione"/>
    <property type="evidence" value="ECO:0007669"/>
    <property type="project" value="TreeGrafter"/>
</dbReference>
<protein>
    <recommendedName>
        <fullName evidence="1">D-lactate dehydratase</fullName>
        <ecNumber evidence="1">4.2.1.130</ecNumber>
    </recommendedName>
</protein>
<proteinExistence type="inferred from homology"/>
<evidence type="ECO:0000256" key="3">
    <source>
        <dbReference type="ARBA" id="ARBA00023239"/>
    </source>
</evidence>
<evidence type="ECO:0000256" key="1">
    <source>
        <dbReference type="ARBA" id="ARBA00013134"/>
    </source>
</evidence>
<evidence type="ECO:0000256" key="5">
    <source>
        <dbReference type="ARBA" id="ARBA00048082"/>
    </source>
</evidence>
<accession>A0A1E3QJ79</accession>
<evidence type="ECO:0000313" key="7">
    <source>
        <dbReference type="EMBL" id="ODQ77773.1"/>
    </source>
</evidence>
<evidence type="ECO:0000256" key="4">
    <source>
        <dbReference type="ARBA" id="ARBA00038493"/>
    </source>
</evidence>
<dbReference type="InterPro" id="IPR029062">
    <property type="entry name" value="Class_I_gatase-like"/>
</dbReference>
<dbReference type="FunFam" id="3.40.50.880:FF:000051">
    <property type="entry name" value="Glutathione-independent glyoxalase HSP31"/>
    <property type="match status" value="1"/>
</dbReference>
<keyword evidence="8" id="KW-1185">Reference proteome</keyword>
<dbReference type="GO" id="GO:0005737">
    <property type="term" value="C:cytoplasm"/>
    <property type="evidence" value="ECO:0007669"/>
    <property type="project" value="TreeGrafter"/>
</dbReference>
<dbReference type="STRING" id="984486.A0A1E3QJ79"/>
<dbReference type="PANTHER" id="PTHR48094:SF11">
    <property type="entry name" value="GLUTATHIONE-INDEPENDENT GLYOXALASE HSP31-RELATED"/>
    <property type="match status" value="1"/>
</dbReference>
<reference evidence="8" key="1">
    <citation type="submission" date="2016-05" db="EMBL/GenBank/DDBJ databases">
        <title>Comparative genomics of biotechnologically important yeasts.</title>
        <authorList>
            <consortium name="DOE Joint Genome Institute"/>
            <person name="Riley R."/>
            <person name="Haridas S."/>
            <person name="Wolfe K.H."/>
            <person name="Lopes M.R."/>
            <person name="Hittinger C.T."/>
            <person name="Goker M."/>
            <person name="Salamov A."/>
            <person name="Wisecaver J."/>
            <person name="Long T.M."/>
            <person name="Aerts A.L."/>
            <person name="Barry K."/>
            <person name="Choi C."/>
            <person name="Clum A."/>
            <person name="Coughlan A.Y."/>
            <person name="Deshpande S."/>
            <person name="Douglass A.P."/>
            <person name="Hanson S.J."/>
            <person name="Klenk H.-P."/>
            <person name="Labutti K."/>
            <person name="Lapidus A."/>
            <person name="Lindquist E."/>
            <person name="Lipzen A."/>
            <person name="Meier-Kolthoff J.P."/>
            <person name="Ohm R.A."/>
            <person name="Otillar R.P."/>
            <person name="Pangilinan J."/>
            <person name="Peng Y."/>
            <person name="Rokas A."/>
            <person name="Rosa C.A."/>
            <person name="Scheuner C."/>
            <person name="Sibirny A.A."/>
            <person name="Slot J.C."/>
            <person name="Stielow J.B."/>
            <person name="Sun H."/>
            <person name="Kurtzman C.P."/>
            <person name="Blackwell M."/>
            <person name="Grigoriev I.V."/>
            <person name="Jeffries T.W."/>
        </authorList>
    </citation>
    <scope>NUCLEOTIDE SEQUENCE [LARGE SCALE GENOMIC DNA]</scope>
    <source>
        <strain evidence="8">NRRL Y-12698</strain>
    </source>
</reference>
<keyword evidence="2" id="KW-0346">Stress response</keyword>
<evidence type="ECO:0000313" key="8">
    <source>
        <dbReference type="Proteomes" id="UP000094336"/>
    </source>
</evidence>
<evidence type="ECO:0000259" key="6">
    <source>
        <dbReference type="Pfam" id="PF01965"/>
    </source>
</evidence>
<dbReference type="InterPro" id="IPR050325">
    <property type="entry name" value="Prot/Nucl_acid_deglycase"/>
</dbReference>
<dbReference type="SUPFAM" id="SSF52317">
    <property type="entry name" value="Class I glutamine amidotransferase-like"/>
    <property type="match status" value="1"/>
</dbReference>
<dbReference type="Proteomes" id="UP000094336">
    <property type="component" value="Unassembled WGS sequence"/>
</dbReference>
<dbReference type="OrthoDB" id="543156at2759"/>
<dbReference type="GeneID" id="30147609"/>
<name>A0A1E3QJ79_9ASCO</name>
<dbReference type="RefSeq" id="XP_018983101.1">
    <property type="nucleotide sequence ID" value="XM_019129756.1"/>
</dbReference>
<comment type="catalytic activity">
    <reaction evidence="5">
        <text>methylglyoxal + H2O = (R)-lactate + H(+)</text>
        <dbReference type="Rhea" id="RHEA:27754"/>
        <dbReference type="ChEBI" id="CHEBI:15377"/>
        <dbReference type="ChEBI" id="CHEBI:15378"/>
        <dbReference type="ChEBI" id="CHEBI:16004"/>
        <dbReference type="ChEBI" id="CHEBI:17158"/>
        <dbReference type="EC" id="4.2.1.130"/>
    </reaction>
</comment>
<dbReference type="PANTHER" id="PTHR48094">
    <property type="entry name" value="PROTEIN/NUCLEIC ACID DEGLYCASE DJ-1-RELATED"/>
    <property type="match status" value="1"/>
</dbReference>
<organism evidence="7 8">
    <name type="scientific">Babjeviella inositovora NRRL Y-12698</name>
    <dbReference type="NCBI Taxonomy" id="984486"/>
    <lineage>
        <taxon>Eukaryota</taxon>
        <taxon>Fungi</taxon>
        <taxon>Dikarya</taxon>
        <taxon>Ascomycota</taxon>
        <taxon>Saccharomycotina</taxon>
        <taxon>Pichiomycetes</taxon>
        <taxon>Serinales incertae sedis</taxon>
        <taxon>Babjeviella</taxon>
    </lineage>
</organism>
<gene>
    <name evidence="7" type="ORF">BABINDRAFT_163171</name>
</gene>
<dbReference type="InterPro" id="IPR002818">
    <property type="entry name" value="DJ-1/PfpI"/>
</dbReference>
<dbReference type="EMBL" id="KV454438">
    <property type="protein sequence ID" value="ODQ77773.1"/>
    <property type="molecule type" value="Genomic_DNA"/>
</dbReference>
<dbReference type="EC" id="4.2.1.130" evidence="1"/>
<comment type="similarity">
    <text evidence="4">Belongs to the peptidase C56 family. HSP31-like subfamily.</text>
</comment>
<dbReference type="Gene3D" id="3.40.50.880">
    <property type="match status" value="1"/>
</dbReference>
<dbReference type="AlphaFoldDB" id="A0A1E3QJ79"/>
<sequence length="241" mass="25952">MSPTLPKKALISITSYCEPFYEDGSKTGLFYGEASHPWHVLTKAGFEVDFASESGSYGLDDHSTSEDFLSKEDIAELNDPNSECSKAFKKIKKASDINADEYGIFFASAGHATLFDYPTASTLQSIASEIYNNGGIVSTVCHGGSIFANLMDKKTGEHLVKGKKVTGFTDIGEDQMGITSILEKYKLKTVQTIAEEVGATYVHPPTPFGDWNLTDGRVVTGVNPASAHSTAVAVVEAFNKL</sequence>
<dbReference type="GO" id="GO:0019172">
    <property type="term" value="F:glyoxalase III activity"/>
    <property type="evidence" value="ECO:0007669"/>
    <property type="project" value="UniProtKB-EC"/>
</dbReference>
<evidence type="ECO:0000256" key="2">
    <source>
        <dbReference type="ARBA" id="ARBA00023016"/>
    </source>
</evidence>